<keyword evidence="2" id="KW-1185">Reference proteome</keyword>
<reference evidence="1 2" key="1">
    <citation type="submission" date="2019-04" db="EMBL/GenBank/DDBJ databases">
        <title>Geobacter oryzae sp. nov., ferric-reducing bacteria isolated from paddy soil.</title>
        <authorList>
            <person name="Xu Z."/>
            <person name="Masuda Y."/>
            <person name="Itoh H."/>
            <person name="Senoo K."/>
        </authorList>
    </citation>
    <scope>NUCLEOTIDE SEQUENCE [LARGE SCALE GENOMIC DNA]</scope>
    <source>
        <strain evidence="1 2">Red111</strain>
    </source>
</reference>
<gene>
    <name evidence="1" type="ORF">E4633_06415</name>
</gene>
<dbReference type="Proteomes" id="UP000306416">
    <property type="component" value="Unassembled WGS sequence"/>
</dbReference>
<dbReference type="EMBL" id="SRSC01000001">
    <property type="protein sequence ID" value="TGU75084.1"/>
    <property type="molecule type" value="Genomic_DNA"/>
</dbReference>
<proteinExistence type="predicted"/>
<sequence length="71" mass="8142">MAGKIFYRHRTKMQDGAHQPRHVLVAVADLDLKVYGQHMRMCELKCIAESLGAELVELPRGPKHQDEEDED</sequence>
<evidence type="ECO:0000313" key="1">
    <source>
        <dbReference type="EMBL" id="TGU75084.1"/>
    </source>
</evidence>
<name>A0A4S1CMS3_9BACT</name>
<organism evidence="1 2">
    <name type="scientific">Geomonas terrae</name>
    <dbReference type="NCBI Taxonomy" id="2562681"/>
    <lineage>
        <taxon>Bacteria</taxon>
        <taxon>Pseudomonadati</taxon>
        <taxon>Thermodesulfobacteriota</taxon>
        <taxon>Desulfuromonadia</taxon>
        <taxon>Geobacterales</taxon>
        <taxon>Geobacteraceae</taxon>
        <taxon>Geomonas</taxon>
    </lineage>
</organism>
<evidence type="ECO:0000313" key="2">
    <source>
        <dbReference type="Proteomes" id="UP000306416"/>
    </source>
</evidence>
<dbReference type="AlphaFoldDB" id="A0A4S1CMS3"/>
<comment type="caution">
    <text evidence="1">The sequence shown here is derived from an EMBL/GenBank/DDBJ whole genome shotgun (WGS) entry which is preliminary data.</text>
</comment>
<protein>
    <submittedName>
        <fullName evidence="1">Uncharacterized protein</fullName>
    </submittedName>
</protein>
<accession>A0A4S1CMS3</accession>
<dbReference type="RefSeq" id="WP_135869394.1">
    <property type="nucleotide sequence ID" value="NZ_SRSC01000001.1"/>
</dbReference>